<reference evidence="2" key="1">
    <citation type="submission" date="2020-02" db="EMBL/GenBank/DDBJ databases">
        <authorList>
            <person name="Meier V. D."/>
        </authorList>
    </citation>
    <scope>NUCLEOTIDE SEQUENCE</scope>
    <source>
        <strain evidence="2">AVDCRST_MAG08</strain>
    </source>
</reference>
<evidence type="ECO:0000256" key="1">
    <source>
        <dbReference type="SAM" id="MobiDB-lite"/>
    </source>
</evidence>
<name>A0A6J4IKH1_9PROT</name>
<feature type="non-terminal residue" evidence="2">
    <location>
        <position position="70"/>
    </location>
</feature>
<feature type="region of interest" description="Disordered" evidence="1">
    <location>
        <begin position="1"/>
        <end position="70"/>
    </location>
</feature>
<accession>A0A6J4IKH1</accession>
<organism evidence="2">
    <name type="scientific">uncultured Acetobacteraceae bacterium</name>
    <dbReference type="NCBI Taxonomy" id="169975"/>
    <lineage>
        <taxon>Bacteria</taxon>
        <taxon>Pseudomonadati</taxon>
        <taxon>Pseudomonadota</taxon>
        <taxon>Alphaproteobacteria</taxon>
        <taxon>Acetobacterales</taxon>
        <taxon>Acetobacteraceae</taxon>
        <taxon>environmental samples</taxon>
    </lineage>
</organism>
<feature type="compositionally biased region" description="Basic residues" evidence="1">
    <location>
        <begin position="45"/>
        <end position="57"/>
    </location>
</feature>
<proteinExistence type="predicted"/>
<sequence length="70" mass="7553">ASRGPVADARGAPRRRHGGGRRPAEGGPDPLRQWPDGDRSPAGPRSRRLRLPRHGPARVRTPARPGGRLL</sequence>
<evidence type="ECO:0000313" key="2">
    <source>
        <dbReference type="EMBL" id="CAA9255336.1"/>
    </source>
</evidence>
<feature type="non-terminal residue" evidence="2">
    <location>
        <position position="1"/>
    </location>
</feature>
<dbReference type="EMBL" id="CADCTG010000180">
    <property type="protein sequence ID" value="CAA9255336.1"/>
    <property type="molecule type" value="Genomic_DNA"/>
</dbReference>
<gene>
    <name evidence="2" type="ORF">AVDCRST_MAG08-2319</name>
</gene>
<dbReference type="AlphaFoldDB" id="A0A6J4IKH1"/>
<protein>
    <submittedName>
        <fullName evidence="2">cAMP-binding proteins - catabolite gene activator and regulatory subunit of cAMP-dependent protein kinases</fullName>
    </submittedName>
</protein>